<dbReference type="Proteomes" id="UP001348641">
    <property type="component" value="Unassembled WGS sequence"/>
</dbReference>
<dbReference type="Gene3D" id="3.40.50.300">
    <property type="entry name" value="P-loop containing nucleotide triphosphate hydrolases"/>
    <property type="match status" value="1"/>
</dbReference>
<feature type="compositionally biased region" description="Low complexity" evidence="1">
    <location>
        <begin position="827"/>
        <end position="837"/>
    </location>
</feature>
<accession>A0ABU7L1J8</accession>
<evidence type="ECO:0000259" key="2">
    <source>
        <dbReference type="SMART" id="SM00943"/>
    </source>
</evidence>
<dbReference type="SUPFAM" id="SSF52540">
    <property type="entry name" value="P-loop containing nucleoside triphosphate hydrolases"/>
    <property type="match status" value="1"/>
</dbReference>
<dbReference type="CDD" id="cd04859">
    <property type="entry name" value="Prim_Pol"/>
    <property type="match status" value="1"/>
</dbReference>
<dbReference type="RefSeq" id="WP_330161581.1">
    <property type="nucleotide sequence ID" value="NZ_JAUUCC010000128.1"/>
</dbReference>
<feature type="region of interest" description="Disordered" evidence="1">
    <location>
        <begin position="792"/>
        <end position="856"/>
    </location>
</feature>
<organism evidence="3 4">
    <name type="scientific">Nocardiopsis tropica</name>
    <dbReference type="NCBI Taxonomy" id="109330"/>
    <lineage>
        <taxon>Bacteria</taxon>
        <taxon>Bacillati</taxon>
        <taxon>Actinomycetota</taxon>
        <taxon>Actinomycetes</taxon>
        <taxon>Streptosporangiales</taxon>
        <taxon>Nocardiopsidaceae</taxon>
        <taxon>Nocardiopsis</taxon>
    </lineage>
</organism>
<protein>
    <submittedName>
        <fullName evidence="3">Bifunctional DNA primase/polymerase</fullName>
    </submittedName>
</protein>
<dbReference type="Pfam" id="PF13481">
    <property type="entry name" value="AAA_25"/>
    <property type="match status" value="1"/>
</dbReference>
<evidence type="ECO:0000313" key="3">
    <source>
        <dbReference type="EMBL" id="MEE2054762.1"/>
    </source>
</evidence>
<dbReference type="InterPro" id="IPR015330">
    <property type="entry name" value="DNA_primase/pol_bifunc_N"/>
</dbReference>
<feature type="compositionally biased region" description="Low complexity" evidence="1">
    <location>
        <begin position="336"/>
        <end position="346"/>
    </location>
</feature>
<sequence>MTLHIPDITPDQPTLDAAYAYAEAGWYVLPVDPGTKHPGSVVGKGWPAKSTRDPQQIADWWLLEDPALALHAGRSGAVAFDVDDPAQLPGQLITALAAQDAPHQSTRTTTPGRGHYLYAMPPGRMLGNSAAGIGGGAWGEVRGKNGIIVVAPSPHAKQASGGRYAWVRTGPLPPLPDTLAALLRDAGESTDAATDPEVEAFFNAHTTNTRPGLLRAVAGRWRQGIAEGKSRHNWMLVMSANAMKEARAGYYPAREAASILAVEFADAMTHGRAGSDRTLPPAQAQSEFAGILAWAIGQAQAAPQAVLDAVIAGVDERAPAPADALIELLHPPTPSAETGTADGTPDTADEAPQAEPAEGIPGMLTDAAELRRAAHQRAVAEEVAKLEVRQEAQRVLRERQRPAKAPTITALDEFLSIEDPPQRYRLDGLLPSGGRAMLAAQFKAGKTTMIGNLVRSLADGDPFLGAFRVEPLTPGRRVVVIDDELDERMIRSWLRDQGITNTSAAAVLPLRGNLTSFDILDPTIRTQWAQALKEAGAEIVVLDCLAPLVDALGLSEDKEAGRLLVAFDELLGEADASEAIVVHHMGHSGERTRGASRLRDWPDVEWRLVREKSKDGEVDPAAPRYFSAYGRDVDIKETALQFDPLMRRLTLSGGNRAAAELRDTREAIVEYLTVKPHTNQTDIEDDLRKDGFTRADIRAALKQAVAAGQLSAQPGPRRSHLHTVNEAWRPPGATAPTPGQKRPREGNESAAAPSEEIGLNSVSAGRVQYASAPSTSGLKSHGANPVRQAHGALKPQVTEPVRQTAASAPAQSEPVRQCAPLKGGGALAHSSGSSETPPANPTPPADPTPLGSAGGPRRVVLIDGRYIDATTGARLTRDGDHIINPENGELYGNADELTAARHA</sequence>
<feature type="region of interest" description="Disordered" evidence="1">
    <location>
        <begin position="330"/>
        <end position="359"/>
    </location>
</feature>
<comment type="caution">
    <text evidence="3">The sequence shown here is derived from an EMBL/GenBank/DDBJ whole genome shotgun (WGS) entry which is preliminary data.</text>
</comment>
<evidence type="ECO:0000256" key="1">
    <source>
        <dbReference type="SAM" id="MobiDB-lite"/>
    </source>
</evidence>
<reference evidence="3 4" key="1">
    <citation type="submission" date="2023-07" db="EMBL/GenBank/DDBJ databases">
        <authorList>
            <person name="Girao M."/>
            <person name="Carvalho M.F."/>
        </authorList>
    </citation>
    <scope>NUCLEOTIDE SEQUENCE [LARGE SCALE GENOMIC DNA]</scope>
    <source>
        <strain evidence="3 4">66/93</strain>
    </source>
</reference>
<gene>
    <name evidence="3" type="ORF">Q8A49_30125</name>
</gene>
<proteinExistence type="predicted"/>
<feature type="domain" description="DNA primase/polymerase bifunctional N-terminal" evidence="2">
    <location>
        <begin position="18"/>
        <end position="179"/>
    </location>
</feature>
<dbReference type="EMBL" id="JAUUCC010000128">
    <property type="protein sequence ID" value="MEE2054762.1"/>
    <property type="molecule type" value="Genomic_DNA"/>
</dbReference>
<evidence type="ECO:0000313" key="4">
    <source>
        <dbReference type="Proteomes" id="UP001348641"/>
    </source>
</evidence>
<dbReference type="InterPro" id="IPR027417">
    <property type="entry name" value="P-loop_NTPase"/>
</dbReference>
<feature type="region of interest" description="Disordered" evidence="1">
    <location>
        <begin position="707"/>
        <end position="759"/>
    </location>
</feature>
<name>A0ABU7L1J8_9ACTN</name>
<dbReference type="SMART" id="SM00943">
    <property type="entry name" value="Prim-Pol"/>
    <property type="match status" value="1"/>
</dbReference>
<dbReference type="Pfam" id="PF09250">
    <property type="entry name" value="Prim-Pol"/>
    <property type="match status" value="1"/>
</dbReference>
<dbReference type="SUPFAM" id="SSF56747">
    <property type="entry name" value="Prim-pol domain"/>
    <property type="match status" value="1"/>
</dbReference>
<feature type="compositionally biased region" description="Pro residues" evidence="1">
    <location>
        <begin position="838"/>
        <end position="847"/>
    </location>
</feature>